<accession>A0A2G2X955</accession>
<reference evidence="3" key="2">
    <citation type="journal article" date="2017" name="J. Anim. Genet.">
        <title>Multiple reference genome sequences of hot pepper reveal the massive evolution of plant disease resistance genes by retroduplication.</title>
        <authorList>
            <person name="Kim S."/>
            <person name="Park J."/>
            <person name="Yeom S.-I."/>
            <person name="Kim Y.-M."/>
            <person name="Seo E."/>
            <person name="Kim K.-T."/>
            <person name="Kim M.-S."/>
            <person name="Lee J.M."/>
            <person name="Cheong K."/>
            <person name="Shin H.-S."/>
            <person name="Kim S.-B."/>
            <person name="Han K."/>
            <person name="Lee J."/>
            <person name="Park M."/>
            <person name="Lee H.-A."/>
            <person name="Lee H.-Y."/>
            <person name="Lee Y."/>
            <person name="Oh S."/>
            <person name="Lee J.H."/>
            <person name="Choi E."/>
            <person name="Choi E."/>
            <person name="Lee S.E."/>
            <person name="Jeon J."/>
            <person name="Kim H."/>
            <person name="Choi G."/>
            <person name="Song H."/>
            <person name="Lee J."/>
            <person name="Lee S.-C."/>
            <person name="Kwon J.-K."/>
            <person name="Lee H.-Y."/>
            <person name="Koo N."/>
            <person name="Hong Y."/>
            <person name="Kim R.W."/>
            <person name="Kang W.-H."/>
            <person name="Huh J.H."/>
            <person name="Kang B.-C."/>
            <person name="Yang T.-J."/>
            <person name="Lee Y.-H."/>
            <person name="Bennetzen J.L."/>
            <person name="Choi D."/>
        </authorList>
    </citation>
    <scope>NUCLEOTIDE SEQUENCE [LARGE SCALE GENOMIC DNA]</scope>
    <source>
        <strain evidence="3">cv. PBC81</strain>
    </source>
</reference>
<dbReference type="InterPro" id="IPR008974">
    <property type="entry name" value="TRAF-like"/>
</dbReference>
<dbReference type="Proteomes" id="UP000224567">
    <property type="component" value="Unassembled WGS sequence"/>
</dbReference>
<organism evidence="2 3">
    <name type="scientific">Capsicum baccatum</name>
    <name type="common">Peruvian pepper</name>
    <dbReference type="NCBI Taxonomy" id="33114"/>
    <lineage>
        <taxon>Eukaryota</taxon>
        <taxon>Viridiplantae</taxon>
        <taxon>Streptophyta</taxon>
        <taxon>Embryophyta</taxon>
        <taxon>Tracheophyta</taxon>
        <taxon>Spermatophyta</taxon>
        <taxon>Magnoliopsida</taxon>
        <taxon>eudicotyledons</taxon>
        <taxon>Gunneridae</taxon>
        <taxon>Pentapetalae</taxon>
        <taxon>asterids</taxon>
        <taxon>lamiids</taxon>
        <taxon>Solanales</taxon>
        <taxon>Solanaceae</taxon>
        <taxon>Solanoideae</taxon>
        <taxon>Capsiceae</taxon>
        <taxon>Capsicum</taxon>
    </lineage>
</organism>
<evidence type="ECO:0000313" key="2">
    <source>
        <dbReference type="EMBL" id="PHT53997.1"/>
    </source>
</evidence>
<dbReference type="SUPFAM" id="SSF49599">
    <property type="entry name" value="TRAF domain-like"/>
    <property type="match status" value="1"/>
</dbReference>
<dbReference type="Pfam" id="PF22486">
    <property type="entry name" value="MATH_2"/>
    <property type="match status" value="1"/>
</dbReference>
<dbReference type="OrthoDB" id="1743416at2759"/>
<dbReference type="CDD" id="cd00121">
    <property type="entry name" value="MATH"/>
    <property type="match status" value="1"/>
</dbReference>
<keyword evidence="3" id="KW-1185">Reference proteome</keyword>
<evidence type="ECO:0000313" key="3">
    <source>
        <dbReference type="Proteomes" id="UP000224567"/>
    </source>
</evidence>
<dbReference type="Gene3D" id="2.60.210.10">
    <property type="entry name" value="Apoptosis, Tumor Necrosis Factor Receptor Associated Protein 2, Chain A"/>
    <property type="match status" value="1"/>
</dbReference>
<proteinExistence type="predicted"/>
<sequence>MIIHPVGDGEGHISLYLAIVGTSSLHADWEVKASFSFLIFDQIHDNYIVMKGMERRFRNIKTEWAYLKCISHETFKDPSKGYLVNDKCIFGVDVYVIKNQGIGECLLSLNGVKPYKHEWKINEFTKLKSYVYSEEFTVEGYKCFTGNSLEIENTSHDNNFLGERSQWIRERGLLREQLEVVSAREQRAREMVDLRDRQAQEWDQAFSSLRGKVHRVAQDTARIGLDYQQLDCDDFLAQVPAFAQRLTASLEDIYLSLGGHIKSKSP</sequence>
<reference evidence="2 3" key="1">
    <citation type="journal article" date="2017" name="Genome Biol.">
        <title>New reference genome sequences of hot pepper reveal the massive evolution of plant disease-resistance genes by retroduplication.</title>
        <authorList>
            <person name="Kim S."/>
            <person name="Park J."/>
            <person name="Yeom S.I."/>
            <person name="Kim Y.M."/>
            <person name="Seo E."/>
            <person name="Kim K.T."/>
            <person name="Kim M.S."/>
            <person name="Lee J.M."/>
            <person name="Cheong K."/>
            <person name="Shin H.S."/>
            <person name="Kim S.B."/>
            <person name="Han K."/>
            <person name="Lee J."/>
            <person name="Park M."/>
            <person name="Lee H.A."/>
            <person name="Lee H.Y."/>
            <person name="Lee Y."/>
            <person name="Oh S."/>
            <person name="Lee J.H."/>
            <person name="Choi E."/>
            <person name="Choi E."/>
            <person name="Lee S.E."/>
            <person name="Jeon J."/>
            <person name="Kim H."/>
            <person name="Choi G."/>
            <person name="Song H."/>
            <person name="Lee J."/>
            <person name="Lee S.C."/>
            <person name="Kwon J.K."/>
            <person name="Lee H.Y."/>
            <person name="Koo N."/>
            <person name="Hong Y."/>
            <person name="Kim R.W."/>
            <person name="Kang W.H."/>
            <person name="Huh J.H."/>
            <person name="Kang B.C."/>
            <person name="Yang T.J."/>
            <person name="Lee Y.H."/>
            <person name="Bennetzen J.L."/>
            <person name="Choi D."/>
        </authorList>
    </citation>
    <scope>NUCLEOTIDE SEQUENCE [LARGE SCALE GENOMIC DNA]</scope>
    <source>
        <strain evidence="3">cv. PBC81</strain>
    </source>
</reference>
<evidence type="ECO:0000259" key="1">
    <source>
        <dbReference type="PROSITE" id="PS50144"/>
    </source>
</evidence>
<protein>
    <recommendedName>
        <fullName evidence="1">MATH domain-containing protein</fullName>
    </recommendedName>
</protein>
<gene>
    <name evidence="2" type="ORF">CQW23_08459</name>
</gene>
<dbReference type="InterPro" id="IPR002083">
    <property type="entry name" value="MATH/TRAF_dom"/>
</dbReference>
<dbReference type="PANTHER" id="PTHR46162:SF20">
    <property type="entry name" value="UBIQUITIN CARBOXYL-TERMINAL HYDROLASE 7-LIKE ISOFORM X1"/>
    <property type="match status" value="1"/>
</dbReference>
<feature type="domain" description="MATH" evidence="1">
    <location>
        <begin position="1"/>
        <end position="94"/>
    </location>
</feature>
<comment type="caution">
    <text evidence="2">The sequence shown here is derived from an EMBL/GenBank/DDBJ whole genome shotgun (WGS) entry which is preliminary data.</text>
</comment>
<name>A0A2G2X955_CAPBA</name>
<dbReference type="PROSITE" id="PS50144">
    <property type="entry name" value="MATH"/>
    <property type="match status" value="1"/>
</dbReference>
<dbReference type="AlphaFoldDB" id="A0A2G2X955"/>
<dbReference type="STRING" id="33114.A0A2G2X955"/>
<dbReference type="PANTHER" id="PTHR46162">
    <property type="entry name" value="TRAF-LIKE FAMILY PROTEIN"/>
    <property type="match status" value="1"/>
</dbReference>
<dbReference type="EMBL" id="MLFT02000003">
    <property type="protein sequence ID" value="PHT53997.1"/>
    <property type="molecule type" value="Genomic_DNA"/>
</dbReference>